<accession>K0TMU2</accession>
<dbReference type="AlphaFoldDB" id="K0TMU2"/>
<organism evidence="2 3">
    <name type="scientific">Thalassiosira oceanica</name>
    <name type="common">Marine diatom</name>
    <dbReference type="NCBI Taxonomy" id="159749"/>
    <lineage>
        <taxon>Eukaryota</taxon>
        <taxon>Sar</taxon>
        <taxon>Stramenopiles</taxon>
        <taxon>Ochrophyta</taxon>
        <taxon>Bacillariophyta</taxon>
        <taxon>Coscinodiscophyceae</taxon>
        <taxon>Thalassiosirophycidae</taxon>
        <taxon>Thalassiosirales</taxon>
        <taxon>Thalassiosiraceae</taxon>
        <taxon>Thalassiosira</taxon>
    </lineage>
</organism>
<reference evidence="2 3" key="1">
    <citation type="journal article" date="2012" name="Genome Biol.">
        <title>Genome and low-iron response of an oceanic diatom adapted to chronic iron limitation.</title>
        <authorList>
            <person name="Lommer M."/>
            <person name="Specht M."/>
            <person name="Roy A.S."/>
            <person name="Kraemer L."/>
            <person name="Andreson R."/>
            <person name="Gutowska M.A."/>
            <person name="Wolf J."/>
            <person name="Bergner S.V."/>
            <person name="Schilhabel M.B."/>
            <person name="Klostermeier U.C."/>
            <person name="Beiko R.G."/>
            <person name="Rosenstiel P."/>
            <person name="Hippler M."/>
            <person name="Laroche J."/>
        </authorList>
    </citation>
    <scope>NUCLEOTIDE SEQUENCE [LARGE SCALE GENOMIC DNA]</scope>
    <source>
        <strain evidence="2 3">CCMP1005</strain>
    </source>
</reference>
<protein>
    <submittedName>
        <fullName evidence="2">Uncharacterized protein</fullName>
    </submittedName>
</protein>
<keyword evidence="3" id="KW-1185">Reference proteome</keyword>
<dbReference type="EMBL" id="AGNL01002050">
    <property type="protein sequence ID" value="EJK76521.1"/>
    <property type="molecule type" value="Genomic_DNA"/>
</dbReference>
<evidence type="ECO:0000256" key="1">
    <source>
        <dbReference type="SAM" id="MobiDB-lite"/>
    </source>
</evidence>
<sequence length="130" mass="14406">MPNTSREAAYNNARKKQARREVARERCKQTVSVRGGPALQVACFQDMPPSARVGCNFPGRSQRLDSLEPTSPTADLFLLSIEQNIETMTRFAQTAFLLLGLLQAKFASSIEVGDEVCLTGYIMDNFCVEN</sequence>
<evidence type="ECO:0000313" key="2">
    <source>
        <dbReference type="EMBL" id="EJK76521.1"/>
    </source>
</evidence>
<name>K0TMU2_THAOC</name>
<dbReference type="Proteomes" id="UP000266841">
    <property type="component" value="Unassembled WGS sequence"/>
</dbReference>
<gene>
    <name evidence="2" type="ORF">THAOC_01711</name>
</gene>
<evidence type="ECO:0000313" key="3">
    <source>
        <dbReference type="Proteomes" id="UP000266841"/>
    </source>
</evidence>
<feature type="non-terminal residue" evidence="2">
    <location>
        <position position="130"/>
    </location>
</feature>
<feature type="region of interest" description="Disordered" evidence="1">
    <location>
        <begin position="1"/>
        <end position="21"/>
    </location>
</feature>
<comment type="caution">
    <text evidence="2">The sequence shown here is derived from an EMBL/GenBank/DDBJ whole genome shotgun (WGS) entry which is preliminary data.</text>
</comment>
<proteinExistence type="predicted"/>